<evidence type="ECO:0000313" key="3">
    <source>
        <dbReference type="Proteomes" id="UP001151760"/>
    </source>
</evidence>
<reference evidence="2" key="2">
    <citation type="submission" date="2022-01" db="EMBL/GenBank/DDBJ databases">
        <authorList>
            <person name="Yamashiro T."/>
            <person name="Shiraishi A."/>
            <person name="Satake H."/>
            <person name="Nakayama K."/>
        </authorList>
    </citation>
    <scope>NUCLEOTIDE SEQUENCE</scope>
</reference>
<proteinExistence type="predicted"/>
<keyword evidence="3" id="KW-1185">Reference proteome</keyword>
<dbReference type="Proteomes" id="UP001151760">
    <property type="component" value="Unassembled WGS sequence"/>
</dbReference>
<organism evidence="2 3">
    <name type="scientific">Tanacetum coccineum</name>
    <dbReference type="NCBI Taxonomy" id="301880"/>
    <lineage>
        <taxon>Eukaryota</taxon>
        <taxon>Viridiplantae</taxon>
        <taxon>Streptophyta</taxon>
        <taxon>Embryophyta</taxon>
        <taxon>Tracheophyta</taxon>
        <taxon>Spermatophyta</taxon>
        <taxon>Magnoliopsida</taxon>
        <taxon>eudicotyledons</taxon>
        <taxon>Gunneridae</taxon>
        <taxon>Pentapetalae</taxon>
        <taxon>asterids</taxon>
        <taxon>campanulids</taxon>
        <taxon>Asterales</taxon>
        <taxon>Asteraceae</taxon>
        <taxon>Asteroideae</taxon>
        <taxon>Anthemideae</taxon>
        <taxon>Anthemidinae</taxon>
        <taxon>Tanacetum</taxon>
    </lineage>
</organism>
<name>A0ABQ4ZSK0_9ASTR</name>
<accession>A0ABQ4ZSK0</accession>
<gene>
    <name evidence="2" type="ORF">Tco_0800238</name>
</gene>
<feature type="region of interest" description="Disordered" evidence="1">
    <location>
        <begin position="1"/>
        <end position="67"/>
    </location>
</feature>
<feature type="compositionally biased region" description="Basic residues" evidence="1">
    <location>
        <begin position="30"/>
        <end position="48"/>
    </location>
</feature>
<protein>
    <submittedName>
        <fullName evidence="2">Uncharacterized protein</fullName>
    </submittedName>
</protein>
<feature type="compositionally biased region" description="Basic residues" evidence="1">
    <location>
        <begin position="1"/>
        <end position="21"/>
    </location>
</feature>
<sequence length="138" mass="15804">MKKLSRRHGHDLGTRLKKQSRKGAGLQGGRARRERLRVMRKTKTRTKAGRAEWMGGRGGGQDEHYGGKVSWHRVPATLYVRSSDYSDPGDIHEEDMYNNLSPLPLSIILLGIEKCDELARRTHHINCIVDSWRVNPDY</sequence>
<comment type="caution">
    <text evidence="2">The sequence shown here is derived from an EMBL/GenBank/DDBJ whole genome shotgun (WGS) entry which is preliminary data.</text>
</comment>
<evidence type="ECO:0000256" key="1">
    <source>
        <dbReference type="SAM" id="MobiDB-lite"/>
    </source>
</evidence>
<reference evidence="2" key="1">
    <citation type="journal article" date="2022" name="Int. J. Mol. Sci.">
        <title>Draft Genome of Tanacetum Coccineum: Genomic Comparison of Closely Related Tanacetum-Family Plants.</title>
        <authorList>
            <person name="Yamashiro T."/>
            <person name="Shiraishi A."/>
            <person name="Nakayama K."/>
            <person name="Satake H."/>
        </authorList>
    </citation>
    <scope>NUCLEOTIDE SEQUENCE</scope>
</reference>
<dbReference type="EMBL" id="BQNB010011645">
    <property type="protein sequence ID" value="GJS93270.1"/>
    <property type="molecule type" value="Genomic_DNA"/>
</dbReference>
<evidence type="ECO:0000313" key="2">
    <source>
        <dbReference type="EMBL" id="GJS93270.1"/>
    </source>
</evidence>